<keyword evidence="2 7" id="KW-0813">Transport</keyword>
<evidence type="ECO:0000313" key="9">
    <source>
        <dbReference type="EMBL" id="MFC7192508.1"/>
    </source>
</evidence>
<dbReference type="CDD" id="cd06261">
    <property type="entry name" value="TM_PBP2"/>
    <property type="match status" value="2"/>
</dbReference>
<evidence type="ECO:0000256" key="5">
    <source>
        <dbReference type="ARBA" id="ARBA00022989"/>
    </source>
</evidence>
<name>A0ABD5YTQ3_9EURY</name>
<evidence type="ECO:0000256" key="6">
    <source>
        <dbReference type="ARBA" id="ARBA00023136"/>
    </source>
</evidence>
<comment type="caution">
    <text evidence="9">The sequence shown here is derived from an EMBL/GenBank/DDBJ whole genome shotgun (WGS) entry which is preliminary data.</text>
</comment>
<organism evidence="9 10">
    <name type="scientific">Halocatena marina</name>
    <dbReference type="NCBI Taxonomy" id="2934937"/>
    <lineage>
        <taxon>Archaea</taxon>
        <taxon>Methanobacteriati</taxon>
        <taxon>Methanobacteriota</taxon>
        <taxon>Stenosarchaea group</taxon>
        <taxon>Halobacteria</taxon>
        <taxon>Halobacteriales</taxon>
        <taxon>Natronomonadaceae</taxon>
        <taxon>Halocatena</taxon>
    </lineage>
</organism>
<dbReference type="GO" id="GO:0005886">
    <property type="term" value="C:plasma membrane"/>
    <property type="evidence" value="ECO:0007669"/>
    <property type="project" value="UniProtKB-SubCell"/>
</dbReference>
<dbReference type="AlphaFoldDB" id="A0ABD5YTQ3"/>
<dbReference type="Gene3D" id="1.10.3720.10">
    <property type="entry name" value="MetI-like"/>
    <property type="match status" value="2"/>
</dbReference>
<comment type="similarity">
    <text evidence="7">Belongs to the binding-protein-dependent transport system permease family.</text>
</comment>
<feature type="domain" description="ABC transmembrane type-1" evidence="8">
    <location>
        <begin position="473"/>
        <end position="662"/>
    </location>
</feature>
<feature type="domain" description="ABC transmembrane type-1" evidence="8">
    <location>
        <begin position="102"/>
        <end position="318"/>
    </location>
</feature>
<sequence>MIPKWIVKRILQAVLTIFIVVNLAFVLVQKLPGGPLTYLRAQLRGRPNMAQQIELMKKYLNINPQLPLHERYINYMSSLVQGDLGFSLSTGSPVSEIIAEALPWTIFIMSISISLAFIVGISLGAIMAYKEGTRFDSSLSLGAIFTQSVPYYIFALVFVFYLGYYWGIFPTGGRYGEALEPGWTVAFLVSVLYHALLPILSIILTWAGGYALGMRGNSIQILGKDYLHVGRLRGLSSRRIALRYVGRNAILPMYTHLVLSIGAVFGGSVILEEIFRYQGIGFYLFKGIEARDYPLMMGTFMVIAIAVIVGIFIADLTYGLIDPRTGSEGERETYSNVVSAGELITKIRARLSTLSSQATGKDNSESAGSEKEFILDTEQYLQETPNKTERYRRFVTESVIVPAKVLLADWRGRVGLTILLAILYLGTIGVMVVPEPSTAPVDDRFLKPFTNWAFPLGTDRTGKGLFSQTVHATPYILKMIASGAVFATAIGVLVGLVSGYIGGIVDRLLMTLSDTLLTLPGLPLVIVITFFLDTTNPYFIGLILAINNWTGLARALRSQVLTLRDAAYVESARTMGLSTSSIVRVDLLPNLMPYISVSFVSATRRIIFEAVALYYLGVLGGITPNWGVMMSNAVSGTAALYNSELAHIVLVPMFAVVLLSLGSLLLAQSADRVFNPRLRTKFFSESGSTTVEESESSGKIVGTSD</sequence>
<dbReference type="RefSeq" id="WP_264556562.1">
    <property type="nucleotide sequence ID" value="NZ_CP109981.1"/>
</dbReference>
<keyword evidence="10" id="KW-1185">Reference proteome</keyword>
<gene>
    <name evidence="9" type="ORF">ACFQL7_23645</name>
</gene>
<dbReference type="Pfam" id="PF00528">
    <property type="entry name" value="BPD_transp_1"/>
    <property type="match status" value="2"/>
</dbReference>
<dbReference type="SUPFAM" id="SSF161098">
    <property type="entry name" value="MetI-like"/>
    <property type="match status" value="2"/>
</dbReference>
<dbReference type="PANTHER" id="PTHR30465">
    <property type="entry name" value="INNER MEMBRANE ABC TRANSPORTER"/>
    <property type="match status" value="1"/>
</dbReference>
<feature type="transmembrane region" description="Helical" evidence="7">
    <location>
        <begin position="104"/>
        <end position="129"/>
    </location>
</feature>
<feature type="transmembrane region" description="Helical" evidence="7">
    <location>
        <begin position="475"/>
        <end position="501"/>
    </location>
</feature>
<keyword evidence="4 7" id="KW-0812">Transmembrane</keyword>
<evidence type="ECO:0000256" key="1">
    <source>
        <dbReference type="ARBA" id="ARBA00004651"/>
    </source>
</evidence>
<feature type="transmembrane region" description="Helical" evidence="7">
    <location>
        <begin position="149"/>
        <end position="167"/>
    </location>
</feature>
<feature type="transmembrane region" description="Helical" evidence="7">
    <location>
        <begin position="414"/>
        <end position="433"/>
    </location>
</feature>
<dbReference type="GeneID" id="76202192"/>
<protein>
    <submittedName>
        <fullName evidence="9">ABC transporter permease subunit</fullName>
    </submittedName>
</protein>
<evidence type="ECO:0000313" key="10">
    <source>
        <dbReference type="Proteomes" id="UP001596417"/>
    </source>
</evidence>
<reference evidence="9 10" key="1">
    <citation type="journal article" date="2019" name="Int. J. Syst. Evol. Microbiol.">
        <title>The Global Catalogue of Microorganisms (GCM) 10K type strain sequencing project: providing services to taxonomists for standard genome sequencing and annotation.</title>
        <authorList>
            <consortium name="The Broad Institute Genomics Platform"/>
            <consortium name="The Broad Institute Genome Sequencing Center for Infectious Disease"/>
            <person name="Wu L."/>
            <person name="Ma J."/>
        </authorList>
    </citation>
    <scope>NUCLEOTIDE SEQUENCE [LARGE SCALE GENOMIC DNA]</scope>
    <source>
        <strain evidence="9 10">RDMS1</strain>
    </source>
</reference>
<accession>A0ABD5YTQ3</accession>
<dbReference type="InterPro" id="IPR045621">
    <property type="entry name" value="BPD_transp_1_N"/>
</dbReference>
<evidence type="ECO:0000256" key="2">
    <source>
        <dbReference type="ARBA" id="ARBA00022448"/>
    </source>
</evidence>
<dbReference type="InterPro" id="IPR000515">
    <property type="entry name" value="MetI-like"/>
</dbReference>
<keyword evidence="5 7" id="KW-1133">Transmembrane helix</keyword>
<feature type="transmembrane region" description="Helical" evidence="7">
    <location>
        <begin position="646"/>
        <end position="667"/>
    </location>
</feature>
<keyword evidence="6 7" id="KW-0472">Membrane</keyword>
<dbReference type="Pfam" id="PF19300">
    <property type="entry name" value="BPD_transp_1_N"/>
    <property type="match status" value="1"/>
</dbReference>
<feature type="transmembrane region" description="Helical" evidence="7">
    <location>
        <begin position="253"/>
        <end position="275"/>
    </location>
</feature>
<feature type="transmembrane region" description="Helical" evidence="7">
    <location>
        <begin position="538"/>
        <end position="556"/>
    </location>
</feature>
<dbReference type="Proteomes" id="UP001596417">
    <property type="component" value="Unassembled WGS sequence"/>
</dbReference>
<dbReference type="PROSITE" id="PS50928">
    <property type="entry name" value="ABC_TM1"/>
    <property type="match status" value="2"/>
</dbReference>
<evidence type="ECO:0000256" key="3">
    <source>
        <dbReference type="ARBA" id="ARBA00022475"/>
    </source>
</evidence>
<feature type="transmembrane region" description="Helical" evidence="7">
    <location>
        <begin position="10"/>
        <end position="28"/>
    </location>
</feature>
<feature type="transmembrane region" description="Helical" evidence="7">
    <location>
        <begin position="508"/>
        <end position="532"/>
    </location>
</feature>
<evidence type="ECO:0000259" key="8">
    <source>
        <dbReference type="PROSITE" id="PS50928"/>
    </source>
</evidence>
<evidence type="ECO:0000256" key="4">
    <source>
        <dbReference type="ARBA" id="ARBA00022692"/>
    </source>
</evidence>
<keyword evidence="3" id="KW-1003">Cell membrane</keyword>
<evidence type="ECO:0000256" key="7">
    <source>
        <dbReference type="RuleBase" id="RU363032"/>
    </source>
</evidence>
<feature type="transmembrane region" description="Helical" evidence="7">
    <location>
        <begin position="187"/>
        <end position="212"/>
    </location>
</feature>
<feature type="transmembrane region" description="Helical" evidence="7">
    <location>
        <begin position="295"/>
        <end position="321"/>
    </location>
</feature>
<dbReference type="EMBL" id="JBHTAX010000005">
    <property type="protein sequence ID" value="MFC7192508.1"/>
    <property type="molecule type" value="Genomic_DNA"/>
</dbReference>
<dbReference type="InterPro" id="IPR035906">
    <property type="entry name" value="MetI-like_sf"/>
</dbReference>
<comment type="subcellular location">
    <subcellularLocation>
        <location evidence="1 7">Cell membrane</location>
        <topology evidence="1 7">Multi-pass membrane protein</topology>
    </subcellularLocation>
</comment>
<proteinExistence type="inferred from homology"/>
<feature type="transmembrane region" description="Helical" evidence="7">
    <location>
        <begin position="606"/>
        <end position="626"/>
    </location>
</feature>
<dbReference type="PANTHER" id="PTHR30465:SF0">
    <property type="entry name" value="OLIGOPEPTIDE TRANSPORT SYSTEM PERMEASE PROTEIN APPB"/>
    <property type="match status" value="1"/>
</dbReference>